<dbReference type="PANTHER" id="PTHR45266:SF3">
    <property type="entry name" value="OXALOACETATE DECARBOXYLASE ALPHA CHAIN"/>
    <property type="match status" value="1"/>
</dbReference>
<dbReference type="InterPro" id="IPR001249">
    <property type="entry name" value="AcCoA_biotinCC"/>
</dbReference>
<keyword evidence="4" id="KW-0444">Lipid biosynthesis</keyword>
<keyword evidence="7" id="KW-1185">Reference proteome</keyword>
<keyword evidence="4" id="KW-0276">Fatty acid metabolism</keyword>
<dbReference type="InterPro" id="IPR011053">
    <property type="entry name" value="Single_hybrid_motif"/>
</dbReference>
<keyword evidence="3 4" id="KW-0092">Biotin</keyword>
<comment type="pathway">
    <text evidence="4">Lipid metabolism; fatty acid biosynthesis.</text>
</comment>
<feature type="domain" description="Lipoyl-binding" evidence="5">
    <location>
        <begin position="75"/>
        <end position="151"/>
    </location>
</feature>
<evidence type="ECO:0000256" key="3">
    <source>
        <dbReference type="ARBA" id="ARBA00023267"/>
    </source>
</evidence>
<dbReference type="RefSeq" id="WP_338521964.1">
    <property type="nucleotide sequence ID" value="NZ_CP135136.1"/>
</dbReference>
<dbReference type="InterPro" id="IPR050709">
    <property type="entry name" value="Biotin_Carboxyl_Carrier/Decarb"/>
</dbReference>
<dbReference type="PANTHER" id="PTHR45266">
    <property type="entry name" value="OXALOACETATE DECARBOXYLASE ALPHA CHAIN"/>
    <property type="match status" value="1"/>
</dbReference>
<reference evidence="6" key="1">
    <citation type="submission" date="2023-09" db="EMBL/GenBank/DDBJ databases">
        <title>Genomes of two closely related lineages of the louse Polyplax serrata with different host specificities.</title>
        <authorList>
            <person name="Martinu J."/>
            <person name="Tarabai H."/>
            <person name="Stefka J."/>
            <person name="Hypsa V."/>
        </authorList>
    </citation>
    <scope>NUCLEOTIDE SEQUENCE [LARGE SCALE GENOMIC DNA]</scope>
    <source>
        <strain evidence="6">HR10_N</strain>
    </source>
</reference>
<gene>
    <name evidence="6" type="primary">accB</name>
    <name evidence="6" type="ORF">RQL38_01310</name>
</gene>
<evidence type="ECO:0000313" key="7">
    <source>
        <dbReference type="Proteomes" id="UP001360424"/>
    </source>
</evidence>
<evidence type="ECO:0000313" key="6">
    <source>
        <dbReference type="EMBL" id="WWR12240.1"/>
    </source>
</evidence>
<dbReference type="GO" id="GO:0003989">
    <property type="term" value="F:acetyl-CoA carboxylase activity"/>
    <property type="evidence" value="ECO:0007669"/>
    <property type="project" value="UniProtKB-EC"/>
</dbReference>
<evidence type="ECO:0000259" key="5">
    <source>
        <dbReference type="PROSITE" id="PS50968"/>
    </source>
</evidence>
<evidence type="ECO:0000256" key="2">
    <source>
        <dbReference type="ARBA" id="ARBA00017562"/>
    </source>
</evidence>
<evidence type="ECO:0000256" key="4">
    <source>
        <dbReference type="RuleBase" id="RU364072"/>
    </source>
</evidence>
<protein>
    <recommendedName>
        <fullName evidence="2 4">Biotin carboxyl carrier protein of acetyl-CoA carboxylase</fullName>
    </recommendedName>
</protein>
<dbReference type="Pfam" id="PF00364">
    <property type="entry name" value="Biotin_lipoyl"/>
    <property type="match status" value="1"/>
</dbReference>
<dbReference type="NCBIfam" id="TIGR00531">
    <property type="entry name" value="BCCP"/>
    <property type="match status" value="1"/>
</dbReference>
<dbReference type="PROSITE" id="PS50968">
    <property type="entry name" value="BIOTINYL_LIPOYL"/>
    <property type="match status" value="1"/>
</dbReference>
<keyword evidence="4" id="KW-0275">Fatty acid biosynthesis</keyword>
<dbReference type="PRINTS" id="PR01071">
    <property type="entry name" value="ACOABIOTINCC"/>
</dbReference>
<dbReference type="CDD" id="cd06850">
    <property type="entry name" value="biotinyl_domain"/>
    <property type="match status" value="1"/>
</dbReference>
<keyword evidence="4" id="KW-0443">Lipid metabolism</keyword>
<evidence type="ECO:0000256" key="1">
    <source>
        <dbReference type="ARBA" id="ARBA00003761"/>
    </source>
</evidence>
<sequence>MNIKKIQKLINLLKKNKIYSIEIKENENLIKIKNNNCYHDNNNIPNKRTINNVMPQTSIKNKKQNLSNSKNKNKLYTIYSPMVGTLYTAPSPNKPPFVKIGQLIKKGDPLCIIEAMKMFNEIETDHNGIIKNILIKNNEPVEYKQPLFIIELT</sequence>
<dbReference type="InterPro" id="IPR000089">
    <property type="entry name" value="Biotin_lipoyl"/>
</dbReference>
<dbReference type="Gene3D" id="2.40.50.100">
    <property type="match status" value="1"/>
</dbReference>
<keyword evidence="6" id="KW-0436">Ligase</keyword>
<comment type="function">
    <text evidence="1 4">This protein is a component of the acetyl coenzyme A carboxylase complex; first, biotin carboxylase catalyzes the carboxylation of the carrier protein and then the transcarboxylase transfers the carboxyl group to form malonyl-CoA.</text>
</comment>
<dbReference type="EMBL" id="CP135136">
    <property type="protein sequence ID" value="WWR12240.1"/>
    <property type="molecule type" value="Genomic_DNA"/>
</dbReference>
<accession>A0ABZ2GYI7</accession>
<organism evidence="6 7">
    <name type="scientific">Candidatus Legionella polyplacis</name>
    <dbReference type="NCBI Taxonomy" id="2005262"/>
    <lineage>
        <taxon>Bacteria</taxon>
        <taxon>Pseudomonadati</taxon>
        <taxon>Pseudomonadota</taxon>
        <taxon>Gammaproteobacteria</taxon>
        <taxon>Legionellales</taxon>
        <taxon>Legionellaceae</taxon>
        <taxon>Legionella</taxon>
    </lineage>
</organism>
<dbReference type="SUPFAM" id="SSF51230">
    <property type="entry name" value="Single hybrid motif"/>
    <property type="match status" value="1"/>
</dbReference>
<proteinExistence type="predicted"/>
<name>A0ABZ2GYI7_9GAMM</name>
<dbReference type="Proteomes" id="UP001360424">
    <property type="component" value="Chromosome"/>
</dbReference>